<evidence type="ECO:0000259" key="1">
    <source>
        <dbReference type="SMART" id="SM00881"/>
    </source>
</evidence>
<dbReference type="SUPFAM" id="SSF51735">
    <property type="entry name" value="NAD(P)-binding Rossmann-fold domains"/>
    <property type="match status" value="1"/>
</dbReference>
<organism evidence="2 3">
    <name type="scientific">Aeromicrobium senzhongii</name>
    <dbReference type="NCBI Taxonomy" id="2663859"/>
    <lineage>
        <taxon>Bacteria</taxon>
        <taxon>Bacillati</taxon>
        <taxon>Actinomycetota</taxon>
        <taxon>Actinomycetes</taxon>
        <taxon>Propionibacteriales</taxon>
        <taxon>Nocardioidaceae</taxon>
        <taxon>Aeromicrobium</taxon>
    </lineage>
</organism>
<dbReference type="Proteomes" id="UP000620591">
    <property type="component" value="Unassembled WGS sequence"/>
</dbReference>
<dbReference type="InterPro" id="IPR016102">
    <property type="entry name" value="Succinyl-CoA_synth-like"/>
</dbReference>
<dbReference type="Gene3D" id="3.30.1490.20">
    <property type="entry name" value="ATP-grasp fold, A domain"/>
    <property type="match status" value="1"/>
</dbReference>
<protein>
    <submittedName>
        <fullName evidence="2">Acetate--CoA ligase family protein</fullName>
    </submittedName>
</protein>
<dbReference type="InterPro" id="IPR036291">
    <property type="entry name" value="NAD(P)-bd_dom_sf"/>
</dbReference>
<accession>A0A8I0EU59</accession>
<dbReference type="GO" id="GO:0005524">
    <property type="term" value="F:ATP binding"/>
    <property type="evidence" value="ECO:0007669"/>
    <property type="project" value="InterPro"/>
</dbReference>
<dbReference type="Gene3D" id="3.40.50.261">
    <property type="entry name" value="Succinyl-CoA synthetase domains"/>
    <property type="match status" value="2"/>
</dbReference>
<dbReference type="PANTHER" id="PTHR42793">
    <property type="entry name" value="COA BINDING DOMAIN CONTAINING PROTEIN"/>
    <property type="match status" value="1"/>
</dbReference>
<dbReference type="InterPro" id="IPR032875">
    <property type="entry name" value="Succ_CoA_lig_flav_dom"/>
</dbReference>
<dbReference type="SUPFAM" id="SSF56059">
    <property type="entry name" value="Glutathione synthetase ATP-binding domain-like"/>
    <property type="match status" value="1"/>
</dbReference>
<feature type="domain" description="CoA-binding" evidence="1">
    <location>
        <begin position="14"/>
        <end position="108"/>
    </location>
</feature>
<proteinExistence type="predicted"/>
<dbReference type="PANTHER" id="PTHR42793:SF1">
    <property type="entry name" value="PEPTIDYL-LYSINE N-ACETYLTRANSFERASE PATZ"/>
    <property type="match status" value="1"/>
</dbReference>
<dbReference type="RefSeq" id="WP_187768463.1">
    <property type="nucleotide sequence ID" value="NZ_JACTVM010000001.1"/>
</dbReference>
<dbReference type="Pfam" id="PF13607">
    <property type="entry name" value="Succ_CoA_lig"/>
    <property type="match status" value="1"/>
</dbReference>
<evidence type="ECO:0000313" key="2">
    <source>
        <dbReference type="EMBL" id="MBC9225125.1"/>
    </source>
</evidence>
<dbReference type="Pfam" id="PF13380">
    <property type="entry name" value="CoA_binding_2"/>
    <property type="match status" value="1"/>
</dbReference>
<reference evidence="2" key="1">
    <citation type="submission" date="2020-09" db="EMBL/GenBank/DDBJ databases">
        <title>Novel species in genus Aeromicrobium.</title>
        <authorList>
            <person name="Zhang G."/>
        </authorList>
    </citation>
    <scope>NUCLEOTIDE SEQUENCE</scope>
    <source>
        <strain evidence="2">Zg-636</strain>
    </source>
</reference>
<sequence>MTQGAWRSEAVRALMKPRSVAVVGARPQDSIGGAILRNLANSDIPGGVTGISRRAVENQAFPFVESLEEVTEVPEIVLAAVGSRHVPEIVEASARLGAKAVVIFDGGFADIGSEGLERQRALRATADEAGMALLGPNCYGIANRVDGVALFAQEVRFDPQGTFALISNSGGVTDQIVGDGEQNVEWGYIVTTGNEASLSSADFLAELVDRENCEGICLFVETIRDPERFFEACEKARSLHKPIIVLRVGRTDLSRDAAAAHTGALAPPARLLDAKLKHHGVIVVDTIRELLTTAALFQTGHRPTSGVALAAQSGGLIELLHDSAPDVALTYPGFHPSTVEKLNECLGPYIHKSNPLDWYPSPREGILQALDAVGHDPNVDTVVIVTQYNYLGPVGSPDFGGGSMSLEAAYSLRDSGKLVILPDPLAAPAEAVAAARLNGAVVTADFGTTLLALNHLYEFSRSHDSAEAPTTRRSAVSFGRLPRSGQGAMDLLGKYAPVSASVVVDSVEEGLRAAQRMGFPLVAKLGSEDIQHKSDIGGVKLGIENPEDLTQALTELLGLDCGPILVQQQASKGIEVIAGVHTDPALGEFLVVGAGGVWTEILKDSQISVLGISRKAIYDMLTRLQIWPLLQGARGEKPVDIEALIDVIEGVDRLGQDLSGQIESIDVNPIIATPGGAVAVDIAIFPRDEGDATHSGTRVDKLEDQ</sequence>
<gene>
    <name evidence="2" type="ORF">IBG24_02200</name>
</gene>
<keyword evidence="2" id="KW-0436">Ligase</keyword>
<dbReference type="InterPro" id="IPR013815">
    <property type="entry name" value="ATP_grasp_subdomain_1"/>
</dbReference>
<dbReference type="SUPFAM" id="SSF52210">
    <property type="entry name" value="Succinyl-CoA synthetase domains"/>
    <property type="match status" value="2"/>
</dbReference>
<dbReference type="EMBL" id="JACTVM010000001">
    <property type="protein sequence ID" value="MBC9225125.1"/>
    <property type="molecule type" value="Genomic_DNA"/>
</dbReference>
<dbReference type="Pfam" id="PF13549">
    <property type="entry name" value="ATP-grasp_5"/>
    <property type="match status" value="1"/>
</dbReference>
<evidence type="ECO:0000313" key="3">
    <source>
        <dbReference type="Proteomes" id="UP000620591"/>
    </source>
</evidence>
<dbReference type="GO" id="GO:0016874">
    <property type="term" value="F:ligase activity"/>
    <property type="evidence" value="ECO:0007669"/>
    <property type="project" value="UniProtKB-KW"/>
</dbReference>
<comment type="caution">
    <text evidence="2">The sequence shown here is derived from an EMBL/GenBank/DDBJ whole genome shotgun (WGS) entry which is preliminary data.</text>
</comment>
<dbReference type="Gene3D" id="3.30.470.20">
    <property type="entry name" value="ATP-grasp fold, B domain"/>
    <property type="match status" value="1"/>
</dbReference>
<name>A0A8I0EU59_9ACTN</name>
<dbReference type="InterPro" id="IPR003781">
    <property type="entry name" value="CoA-bd"/>
</dbReference>
<dbReference type="SMART" id="SM00881">
    <property type="entry name" value="CoA_binding"/>
    <property type="match status" value="1"/>
</dbReference>
<dbReference type="AlphaFoldDB" id="A0A8I0EU59"/>
<dbReference type="Gene3D" id="3.40.50.720">
    <property type="entry name" value="NAD(P)-binding Rossmann-like Domain"/>
    <property type="match status" value="1"/>
</dbReference>